<sequence length="163" mass="18771">MAMWRSYDDDDDNYYKSKNMSSSSSSSQDYHDHVLNLARMQSTNISTNVPRYGLVSPRFFHAPKAVGSRATSEDIREEEYYQNSTNKQQKKKQQHPQFEDKVEIIGYSSNSGVTDENVRKSTSNSGMKTNGSEASSINDEANRYIQQKRKAFDLFKWKASFVH</sequence>
<dbReference type="EMBL" id="UZAU01000248">
    <property type="status" value="NOT_ANNOTATED_CDS"/>
    <property type="molecule type" value="Genomic_DNA"/>
</dbReference>
<feature type="region of interest" description="Disordered" evidence="1">
    <location>
        <begin position="63"/>
        <end position="135"/>
    </location>
</feature>
<evidence type="ECO:0000313" key="2">
    <source>
        <dbReference type="EnsemblPlants" id="cds.novel_model_2646_5bd9a17a"/>
    </source>
</evidence>
<keyword evidence="3" id="KW-1185">Reference proteome</keyword>
<reference evidence="2" key="2">
    <citation type="submission" date="2021-03" db="UniProtKB">
        <authorList>
            <consortium name="EnsemblPlants"/>
        </authorList>
    </citation>
    <scope>IDENTIFICATION</scope>
</reference>
<dbReference type="EnsemblPlants" id="novel_model_2646_5bd9a17a">
    <property type="protein sequence ID" value="cds.novel_model_2646_5bd9a17a"/>
    <property type="gene ID" value="novel_gene_1419_5bd9a17a"/>
</dbReference>
<feature type="compositionally biased region" description="Low complexity" evidence="1">
    <location>
        <begin position="16"/>
        <end position="27"/>
    </location>
</feature>
<organism evidence="2 3">
    <name type="scientific">Cannabis sativa</name>
    <name type="common">Hemp</name>
    <name type="synonym">Marijuana</name>
    <dbReference type="NCBI Taxonomy" id="3483"/>
    <lineage>
        <taxon>Eukaryota</taxon>
        <taxon>Viridiplantae</taxon>
        <taxon>Streptophyta</taxon>
        <taxon>Embryophyta</taxon>
        <taxon>Tracheophyta</taxon>
        <taxon>Spermatophyta</taxon>
        <taxon>Magnoliopsida</taxon>
        <taxon>eudicotyledons</taxon>
        <taxon>Gunneridae</taxon>
        <taxon>Pentapetalae</taxon>
        <taxon>rosids</taxon>
        <taxon>fabids</taxon>
        <taxon>Rosales</taxon>
        <taxon>Cannabaceae</taxon>
        <taxon>Cannabis</taxon>
    </lineage>
</organism>
<dbReference type="Gramene" id="novel_model_2646_5bd9a17a">
    <property type="protein sequence ID" value="cds.novel_model_2646_5bd9a17a"/>
    <property type="gene ID" value="novel_gene_1419_5bd9a17a"/>
</dbReference>
<proteinExistence type="predicted"/>
<evidence type="ECO:0000256" key="1">
    <source>
        <dbReference type="SAM" id="MobiDB-lite"/>
    </source>
</evidence>
<reference evidence="2" key="1">
    <citation type="submission" date="2018-11" db="EMBL/GenBank/DDBJ databases">
        <authorList>
            <person name="Grassa J C."/>
        </authorList>
    </citation>
    <scope>NUCLEOTIDE SEQUENCE [LARGE SCALE GENOMIC DNA]</scope>
</reference>
<evidence type="ECO:0000313" key="3">
    <source>
        <dbReference type="Proteomes" id="UP000596661"/>
    </source>
</evidence>
<name>A0A803QXN1_CANSA</name>
<accession>A0A803QXN1</accession>
<protein>
    <submittedName>
        <fullName evidence="2">Uncharacterized protein</fullName>
    </submittedName>
</protein>
<feature type="compositionally biased region" description="Polar residues" evidence="1">
    <location>
        <begin position="107"/>
        <end position="135"/>
    </location>
</feature>
<dbReference type="Proteomes" id="UP000596661">
    <property type="component" value="Chromosome 3"/>
</dbReference>
<dbReference type="AlphaFoldDB" id="A0A803QXN1"/>
<feature type="region of interest" description="Disordered" evidence="1">
    <location>
        <begin position="1"/>
        <end position="33"/>
    </location>
</feature>